<dbReference type="GeneID" id="95350143"/>
<feature type="domain" description="CsbD-like" evidence="3">
    <location>
        <begin position="5"/>
        <end position="53"/>
    </location>
</feature>
<comment type="similarity">
    <text evidence="1">Belongs to the UPF0337 (CsbD) family.</text>
</comment>
<dbReference type="Pfam" id="PF05532">
    <property type="entry name" value="CsbD"/>
    <property type="match status" value="1"/>
</dbReference>
<dbReference type="EMBL" id="LT630287">
    <property type="protein sequence ID" value="SFV41460.1"/>
    <property type="molecule type" value="Genomic_DNA"/>
</dbReference>
<dbReference type="InterPro" id="IPR008462">
    <property type="entry name" value="CsbD"/>
</dbReference>
<dbReference type="OrthoDB" id="9938529at2"/>
<evidence type="ECO:0000313" key="5">
    <source>
        <dbReference type="EMBL" id="KRN84907.1"/>
    </source>
</evidence>
<protein>
    <submittedName>
        <fullName evidence="4">CsbD family protein</fullName>
    </submittedName>
</protein>
<reference evidence="4" key="4">
    <citation type="journal article" date="2021" name="PeerJ">
        <title>Extensive microbial diversity within the chicken gut microbiome revealed by metagenomics and culture.</title>
        <authorList>
            <person name="Gilroy R."/>
            <person name="Ravi A."/>
            <person name="Getino M."/>
            <person name="Pursley I."/>
            <person name="Horton D.L."/>
            <person name="Alikhan N.F."/>
            <person name="Baker D."/>
            <person name="Gharbi K."/>
            <person name="Hall N."/>
            <person name="Watson M."/>
            <person name="Adriaenssens E.M."/>
            <person name="Foster-Nyarko E."/>
            <person name="Jarju S."/>
            <person name="Secka A."/>
            <person name="Antonio M."/>
            <person name="Oren A."/>
            <person name="Chaudhuri R.R."/>
            <person name="La Ragione R."/>
            <person name="Hildebrand F."/>
            <person name="Pallen M.J."/>
        </authorList>
    </citation>
    <scope>NUCLEOTIDE SEQUENCE</scope>
    <source>
        <strain evidence="4">CHK174-6876</strain>
    </source>
</reference>
<dbReference type="AlphaFoldDB" id="A0A0R2K6A7"/>
<gene>
    <name evidence="5" type="ORF">IV43_GL000994</name>
    <name evidence="4" type="ORF">K8V00_12355</name>
    <name evidence="6" type="ORF">LAC1533_2037</name>
</gene>
<dbReference type="Proteomes" id="UP000190935">
    <property type="component" value="Chromosome I"/>
</dbReference>
<dbReference type="InterPro" id="IPR036629">
    <property type="entry name" value="YjbJ_sf"/>
</dbReference>
<reference evidence="8" key="2">
    <citation type="submission" date="2016-11" db="EMBL/GenBank/DDBJ databases">
        <authorList>
            <person name="Papadimitriou K."/>
        </authorList>
    </citation>
    <scope>NUCLEOTIDE SEQUENCE [LARGE SCALE GENOMIC DNA]</scope>
    <source>
        <strain evidence="8">ACA-DC 1533</strain>
    </source>
</reference>
<evidence type="ECO:0000313" key="6">
    <source>
        <dbReference type="EMBL" id="SFV41460.1"/>
    </source>
</evidence>
<dbReference type="SUPFAM" id="SSF69047">
    <property type="entry name" value="Hypothetical protein YjbJ"/>
    <property type="match status" value="1"/>
</dbReference>
<dbReference type="KEGG" id="laca:LAC1533_2037"/>
<evidence type="ECO:0000313" key="4">
    <source>
        <dbReference type="EMBL" id="HJE98399.1"/>
    </source>
</evidence>
<dbReference type="EMBL" id="DYXG01000126">
    <property type="protein sequence ID" value="HJE98399.1"/>
    <property type="molecule type" value="Genomic_DNA"/>
</dbReference>
<feature type="region of interest" description="Disordered" evidence="2">
    <location>
        <begin position="1"/>
        <end position="68"/>
    </location>
</feature>
<dbReference type="Gene3D" id="1.10.1470.10">
    <property type="entry name" value="YjbJ"/>
    <property type="match status" value="1"/>
</dbReference>
<name>A0A0R2K6A7_9LACO</name>
<dbReference type="RefSeq" id="WP_010497492.1">
    <property type="nucleotide sequence ID" value="NZ_CP113926.1"/>
</dbReference>
<reference evidence="4" key="5">
    <citation type="submission" date="2021-09" db="EMBL/GenBank/DDBJ databases">
        <authorList>
            <person name="Gilroy R."/>
        </authorList>
    </citation>
    <scope>NUCLEOTIDE SEQUENCE</scope>
    <source>
        <strain evidence="4">CHK174-6876</strain>
    </source>
</reference>
<dbReference type="EMBL" id="JQBK01000024">
    <property type="protein sequence ID" value="KRN84907.1"/>
    <property type="molecule type" value="Genomic_DNA"/>
</dbReference>
<evidence type="ECO:0000259" key="3">
    <source>
        <dbReference type="Pfam" id="PF05532"/>
    </source>
</evidence>
<evidence type="ECO:0000313" key="8">
    <source>
        <dbReference type="Proteomes" id="UP000190935"/>
    </source>
</evidence>
<feature type="compositionally biased region" description="Basic and acidic residues" evidence="2">
    <location>
        <begin position="1"/>
        <end position="34"/>
    </location>
</feature>
<feature type="compositionally biased region" description="Basic and acidic residues" evidence="2">
    <location>
        <begin position="44"/>
        <end position="68"/>
    </location>
</feature>
<dbReference type="PATRIC" id="fig|89059.3.peg.1050"/>
<proteinExistence type="inferred from homology"/>
<evidence type="ECO:0000313" key="7">
    <source>
        <dbReference type="Proteomes" id="UP000051491"/>
    </source>
</evidence>
<evidence type="ECO:0000256" key="1">
    <source>
        <dbReference type="ARBA" id="ARBA00009129"/>
    </source>
</evidence>
<reference evidence="5 7" key="1">
    <citation type="journal article" date="2015" name="Genome Announc.">
        <title>Expanding the biotechnology potential of lactobacilli through comparative genomics of 213 strains and associated genera.</title>
        <authorList>
            <person name="Sun Z."/>
            <person name="Harris H.M."/>
            <person name="McCann A."/>
            <person name="Guo C."/>
            <person name="Argimon S."/>
            <person name="Zhang W."/>
            <person name="Yang X."/>
            <person name="Jeffery I.B."/>
            <person name="Cooney J.C."/>
            <person name="Kagawa T.F."/>
            <person name="Liu W."/>
            <person name="Song Y."/>
            <person name="Salvetti E."/>
            <person name="Wrobel A."/>
            <person name="Rasinkangas P."/>
            <person name="Parkhill J."/>
            <person name="Rea M.C."/>
            <person name="O'Sullivan O."/>
            <person name="Ritari J."/>
            <person name="Douillard F.P."/>
            <person name="Paul Ross R."/>
            <person name="Yang R."/>
            <person name="Briner A.E."/>
            <person name="Felis G.E."/>
            <person name="de Vos W.M."/>
            <person name="Barrangou R."/>
            <person name="Klaenhammer T.R."/>
            <person name="Caufield P.W."/>
            <person name="Cui Y."/>
            <person name="Zhang H."/>
            <person name="O'Toole P.W."/>
        </authorList>
    </citation>
    <scope>NUCLEOTIDE SEQUENCE [LARGE SCALE GENOMIC DNA]</scope>
    <source>
        <strain evidence="5 7">DSM 15353</strain>
    </source>
</reference>
<dbReference type="Proteomes" id="UP000051491">
    <property type="component" value="Unassembled WGS sequence"/>
</dbReference>
<dbReference type="Proteomes" id="UP000707535">
    <property type="component" value="Unassembled WGS sequence"/>
</dbReference>
<organism evidence="5 7">
    <name type="scientific">Ligilactobacillus acidipiscis</name>
    <dbReference type="NCBI Taxonomy" id="89059"/>
    <lineage>
        <taxon>Bacteria</taxon>
        <taxon>Bacillati</taxon>
        <taxon>Bacillota</taxon>
        <taxon>Bacilli</taxon>
        <taxon>Lactobacillales</taxon>
        <taxon>Lactobacillaceae</taxon>
        <taxon>Ligilactobacillus</taxon>
    </lineage>
</organism>
<evidence type="ECO:0000256" key="2">
    <source>
        <dbReference type="SAM" id="MobiDB-lite"/>
    </source>
</evidence>
<dbReference type="STRING" id="89059.LAC1533_2037"/>
<sequence>MSSFDDKLDEAKSKGKETLGKVTGDKGTEAEGKAEGLASKAKHKAEDVKDAAKGAAEGLKKSADKDKE</sequence>
<reference evidence="6" key="3">
    <citation type="submission" date="2016-11" db="EMBL/GenBank/DDBJ databases">
        <authorList>
            <person name="Jaros S."/>
            <person name="Januszkiewicz K."/>
            <person name="Wedrychowicz H."/>
        </authorList>
    </citation>
    <scope>NUCLEOTIDE SEQUENCE [LARGE SCALE GENOMIC DNA]</scope>
    <source>
        <strain evidence="6">ACA-DC 1533</strain>
    </source>
</reference>
<accession>A0A0R2K6A7</accession>